<sequence length="153" mass="16280">MERKGEKRGVDVLDGDLRGDLALMYLEEVIRATATDEALLSKASRYGDVSLLAGGRGGRGISSPSSSSSSFGRTLVKGGSFGLGRGEDVVSEGNLVSLRVQMSLRLLMVECDSQDRMMGVRRGKMLSFMKVGDRCESPKVEGSSQEERGIGGG</sequence>
<gene>
    <name evidence="1" type="ORF">CK203_114423</name>
</gene>
<accession>A0A438C8B9</accession>
<dbReference type="EMBL" id="QGNW01002468">
    <property type="protein sequence ID" value="RVW19507.1"/>
    <property type="molecule type" value="Genomic_DNA"/>
</dbReference>
<evidence type="ECO:0000313" key="1">
    <source>
        <dbReference type="EMBL" id="RVW19507.1"/>
    </source>
</evidence>
<protein>
    <submittedName>
        <fullName evidence="1">Uncharacterized protein</fullName>
    </submittedName>
</protein>
<evidence type="ECO:0000313" key="2">
    <source>
        <dbReference type="Proteomes" id="UP000288805"/>
    </source>
</evidence>
<name>A0A438C8B9_VITVI</name>
<reference evidence="1 2" key="1">
    <citation type="journal article" date="2018" name="PLoS Genet.">
        <title>Population sequencing reveals clonal diversity and ancestral inbreeding in the grapevine cultivar Chardonnay.</title>
        <authorList>
            <person name="Roach M.J."/>
            <person name="Johnson D.L."/>
            <person name="Bohlmann J."/>
            <person name="van Vuuren H.J."/>
            <person name="Jones S.J."/>
            <person name="Pretorius I.S."/>
            <person name="Schmidt S.A."/>
            <person name="Borneman A.R."/>
        </authorList>
    </citation>
    <scope>NUCLEOTIDE SEQUENCE [LARGE SCALE GENOMIC DNA]</scope>
    <source>
        <strain evidence="2">cv. Chardonnay</strain>
        <tissue evidence="1">Leaf</tissue>
    </source>
</reference>
<dbReference type="AlphaFoldDB" id="A0A438C8B9"/>
<comment type="caution">
    <text evidence="1">The sequence shown here is derived from an EMBL/GenBank/DDBJ whole genome shotgun (WGS) entry which is preliminary data.</text>
</comment>
<proteinExistence type="predicted"/>
<dbReference type="Proteomes" id="UP000288805">
    <property type="component" value="Unassembled WGS sequence"/>
</dbReference>
<organism evidence="1 2">
    <name type="scientific">Vitis vinifera</name>
    <name type="common">Grape</name>
    <dbReference type="NCBI Taxonomy" id="29760"/>
    <lineage>
        <taxon>Eukaryota</taxon>
        <taxon>Viridiplantae</taxon>
        <taxon>Streptophyta</taxon>
        <taxon>Embryophyta</taxon>
        <taxon>Tracheophyta</taxon>
        <taxon>Spermatophyta</taxon>
        <taxon>Magnoliopsida</taxon>
        <taxon>eudicotyledons</taxon>
        <taxon>Gunneridae</taxon>
        <taxon>Pentapetalae</taxon>
        <taxon>rosids</taxon>
        <taxon>Vitales</taxon>
        <taxon>Vitaceae</taxon>
        <taxon>Viteae</taxon>
        <taxon>Vitis</taxon>
    </lineage>
</organism>